<name>A0AA37RWV2_9GAMM</name>
<dbReference type="Pfam" id="PF01979">
    <property type="entry name" value="Amidohydro_1"/>
    <property type="match status" value="1"/>
</dbReference>
<dbReference type="RefSeq" id="WP_095505304.1">
    <property type="nucleotide sequence ID" value="NZ_BSNC01000004.1"/>
</dbReference>
<dbReference type="Proteomes" id="UP001161422">
    <property type="component" value="Unassembled WGS sequence"/>
</dbReference>
<sequence>MKRTLCALALMGASLSSGAIAKTLIHAGELLAVPGQQPLSQQSIVVDDGRITQVTAGYIDAASLGDNVTVIDLKDKFVMPGLMDMHVHLQGELGPKNDSEALRMSSQLVQMLSQKHAMTTLMAGFTTVRDLGSSPQEMYALRDSINNGWVDGPRILAAGRVGITGGHADVSGVKPQLMEMMTSENVCDGPFDCRRATRNNIKYGADLIKITSTGGVLTDRATGTGQQMEADELKEVVIAAKRMGRKVASHAHHEDGIIAALEAGVDSIEHGSYTGPQAIKLFKKTGAYLVPTLLAGETVTIMAKESDVMSPAIKAKAIKVGGDMLKNFERVHKAGVKIAFGTDSGVGKHGTNAREAVLMEQAGMTPMQILVSATVSAADLIDMSDSLGTLEKGKHADLIALSTSPLEDISTLMDVPFVMKGGKVYKQQ</sequence>
<dbReference type="AlphaFoldDB" id="A0AA37RWV2"/>
<dbReference type="Gene3D" id="2.30.40.10">
    <property type="entry name" value="Urease, subunit C, domain 1"/>
    <property type="match status" value="1"/>
</dbReference>
<evidence type="ECO:0000259" key="2">
    <source>
        <dbReference type="Pfam" id="PF01979"/>
    </source>
</evidence>
<dbReference type="GO" id="GO:0016810">
    <property type="term" value="F:hydrolase activity, acting on carbon-nitrogen (but not peptide) bonds"/>
    <property type="evidence" value="ECO:0007669"/>
    <property type="project" value="InterPro"/>
</dbReference>
<reference evidence="3" key="2">
    <citation type="submission" date="2023-01" db="EMBL/GenBank/DDBJ databases">
        <title>Draft genome sequence of Paraferrimonas sedimenticola strain NBRC 101628.</title>
        <authorList>
            <person name="Sun Q."/>
            <person name="Mori K."/>
        </authorList>
    </citation>
    <scope>NUCLEOTIDE SEQUENCE</scope>
    <source>
        <strain evidence="3">NBRC 101628</strain>
    </source>
</reference>
<dbReference type="EMBL" id="BSNC01000004">
    <property type="protein sequence ID" value="GLP96257.1"/>
    <property type="molecule type" value="Genomic_DNA"/>
</dbReference>
<protein>
    <submittedName>
        <fullName evidence="3">Xaa-Pro dipeptidase</fullName>
    </submittedName>
</protein>
<dbReference type="SUPFAM" id="SSF51556">
    <property type="entry name" value="Metallo-dependent hydrolases"/>
    <property type="match status" value="1"/>
</dbReference>
<dbReference type="InterPro" id="IPR051781">
    <property type="entry name" value="Metallo-dep_Hydrolase"/>
</dbReference>
<dbReference type="InterPro" id="IPR011059">
    <property type="entry name" value="Metal-dep_hydrolase_composite"/>
</dbReference>
<reference evidence="3" key="1">
    <citation type="journal article" date="2014" name="Int. J. Syst. Evol. Microbiol.">
        <title>Complete genome sequence of Corynebacterium casei LMG S-19264T (=DSM 44701T), isolated from a smear-ripened cheese.</title>
        <authorList>
            <consortium name="US DOE Joint Genome Institute (JGI-PGF)"/>
            <person name="Walter F."/>
            <person name="Albersmeier A."/>
            <person name="Kalinowski J."/>
            <person name="Ruckert C."/>
        </authorList>
    </citation>
    <scope>NUCLEOTIDE SEQUENCE</scope>
    <source>
        <strain evidence="3">NBRC 101628</strain>
    </source>
</reference>
<keyword evidence="4" id="KW-1185">Reference proteome</keyword>
<accession>A0AA37RWV2</accession>
<gene>
    <name evidence="3" type="ORF">GCM10007895_15630</name>
</gene>
<dbReference type="Gene3D" id="3.20.20.140">
    <property type="entry name" value="Metal-dependent hydrolases"/>
    <property type="match status" value="1"/>
</dbReference>
<proteinExistence type="predicted"/>
<dbReference type="PANTHER" id="PTHR43135:SF3">
    <property type="entry name" value="ALPHA-D-RIBOSE 1-METHYLPHOSPHONATE 5-TRIPHOSPHATE DIPHOSPHATASE"/>
    <property type="match status" value="1"/>
</dbReference>
<comment type="caution">
    <text evidence="3">The sequence shown here is derived from an EMBL/GenBank/DDBJ whole genome shotgun (WGS) entry which is preliminary data.</text>
</comment>
<dbReference type="InterPro" id="IPR006680">
    <property type="entry name" value="Amidohydro-rel"/>
</dbReference>
<dbReference type="SUPFAM" id="SSF51338">
    <property type="entry name" value="Composite domain of metallo-dependent hydrolases"/>
    <property type="match status" value="1"/>
</dbReference>
<dbReference type="CDD" id="cd01299">
    <property type="entry name" value="Met_dep_hydrolase_A"/>
    <property type="match status" value="1"/>
</dbReference>
<evidence type="ECO:0000313" key="4">
    <source>
        <dbReference type="Proteomes" id="UP001161422"/>
    </source>
</evidence>
<dbReference type="PANTHER" id="PTHR43135">
    <property type="entry name" value="ALPHA-D-RIBOSE 1-METHYLPHOSPHONATE 5-TRIPHOSPHATE DIPHOSPHATASE"/>
    <property type="match status" value="1"/>
</dbReference>
<feature type="signal peptide" evidence="1">
    <location>
        <begin position="1"/>
        <end position="21"/>
    </location>
</feature>
<feature type="chain" id="PRO_5041308580" evidence="1">
    <location>
        <begin position="22"/>
        <end position="428"/>
    </location>
</feature>
<feature type="domain" description="Amidohydrolase-related" evidence="2">
    <location>
        <begin position="77"/>
        <end position="424"/>
    </location>
</feature>
<dbReference type="InterPro" id="IPR057744">
    <property type="entry name" value="OTAase-like"/>
</dbReference>
<keyword evidence="1" id="KW-0732">Signal</keyword>
<evidence type="ECO:0000256" key="1">
    <source>
        <dbReference type="SAM" id="SignalP"/>
    </source>
</evidence>
<evidence type="ECO:0000313" key="3">
    <source>
        <dbReference type="EMBL" id="GLP96257.1"/>
    </source>
</evidence>
<organism evidence="3 4">
    <name type="scientific">Paraferrimonas sedimenticola</name>
    <dbReference type="NCBI Taxonomy" id="375674"/>
    <lineage>
        <taxon>Bacteria</taxon>
        <taxon>Pseudomonadati</taxon>
        <taxon>Pseudomonadota</taxon>
        <taxon>Gammaproteobacteria</taxon>
        <taxon>Alteromonadales</taxon>
        <taxon>Ferrimonadaceae</taxon>
        <taxon>Paraferrimonas</taxon>
    </lineage>
</organism>
<dbReference type="InterPro" id="IPR032466">
    <property type="entry name" value="Metal_Hydrolase"/>
</dbReference>